<proteinExistence type="predicted"/>
<protein>
    <submittedName>
        <fullName evidence="1">Uncharacterized protein</fullName>
    </submittedName>
</protein>
<dbReference type="AlphaFoldDB" id="A0A974MV99"/>
<geneLocation type="plasmid" evidence="2">
    <name>pcfviadri1362_p3</name>
</geneLocation>
<dbReference type="RefSeq" id="WP_040126344.1">
    <property type="nucleotide sequence ID" value="NZ_CP059435.1"/>
</dbReference>
<keyword evidence="1" id="KW-0614">Plasmid</keyword>
<evidence type="ECO:0000313" key="2">
    <source>
        <dbReference type="Proteomes" id="UP000514628"/>
    </source>
</evidence>
<reference evidence="2" key="1">
    <citation type="submission" date="2020-07" db="EMBL/GenBank/DDBJ databases">
        <title>A comparison of fourteen fully characterised mammalian-associated Campylobacter fetus isolates suggests a mechanism by which bovine-adapted biotypes have evolved high genomic plasticity.</title>
        <authorList>
            <person name="Nadin-Davis S.A."/>
            <person name="Chmara J.T."/>
            <person name="Carillo C."/>
            <person name="Amoako K."/>
            <person name="Goji N."/>
            <person name="Duceppe M.-O."/>
            <person name="Devenish J."/>
        </authorList>
    </citation>
    <scope>NUCLEOTIDE SEQUENCE [LARGE SCALE GENOMIC DNA]</scope>
    <source>
        <strain evidence="2">CFViADRI1362</strain>
        <plasmid evidence="2">pcfviadri1362_p3</plasmid>
    </source>
</reference>
<dbReference type="Proteomes" id="UP000514628">
    <property type="component" value="Plasmid pCFViADRI1362_P3"/>
</dbReference>
<accession>A0A974MV99</accession>
<gene>
    <name evidence="1" type="ORF">GZ989_011550</name>
</gene>
<dbReference type="EMBL" id="CP059435">
    <property type="protein sequence ID" value="QMS59912.1"/>
    <property type="molecule type" value="Genomic_DNA"/>
</dbReference>
<organism evidence="1 2">
    <name type="scientific">Campylobacter fetus</name>
    <dbReference type="NCBI Taxonomy" id="196"/>
    <lineage>
        <taxon>Bacteria</taxon>
        <taxon>Pseudomonadati</taxon>
        <taxon>Campylobacterota</taxon>
        <taxon>Epsilonproteobacteria</taxon>
        <taxon>Campylobacterales</taxon>
        <taxon>Campylobacteraceae</taxon>
        <taxon>Campylobacter</taxon>
    </lineage>
</organism>
<sequence>MQNENIGLGSDIIKFLKEKTIDKDLPIFLEPRSGERGIYPYGYSSNDNEIPQETYIEIKDDEKEKIIDVAGKFATSGFGIQILVYMEIKGKKIDYYTCSIDFIDEYANKEEFLKSISFLSNAPSDFIEKIKSDICSQVDILFPKIS</sequence>
<evidence type="ECO:0000313" key="1">
    <source>
        <dbReference type="EMBL" id="QMS59912.1"/>
    </source>
</evidence>
<name>A0A974MV99_CAMFE</name>